<dbReference type="Proteomes" id="UP001500394">
    <property type="component" value="Unassembled WGS sequence"/>
</dbReference>
<proteinExistence type="predicted"/>
<dbReference type="PANTHER" id="PTHR42830:SF2">
    <property type="entry name" value="OSMC_OHR FAMILY PROTEIN"/>
    <property type="match status" value="1"/>
</dbReference>
<dbReference type="InterPro" id="IPR052707">
    <property type="entry name" value="OsmC_Ohr_Peroxiredoxin"/>
</dbReference>
<organism evidence="1 2">
    <name type="scientific">Sphingobacterium thermophilum</name>
    <dbReference type="NCBI Taxonomy" id="768534"/>
    <lineage>
        <taxon>Bacteria</taxon>
        <taxon>Pseudomonadati</taxon>
        <taxon>Bacteroidota</taxon>
        <taxon>Sphingobacteriia</taxon>
        <taxon>Sphingobacteriales</taxon>
        <taxon>Sphingobacteriaceae</taxon>
        <taxon>Sphingobacterium</taxon>
    </lineage>
</organism>
<dbReference type="InterPro" id="IPR015946">
    <property type="entry name" value="KH_dom-like_a/b"/>
</dbReference>
<reference evidence="2" key="1">
    <citation type="journal article" date="2019" name="Int. J. Syst. Evol. Microbiol.">
        <title>The Global Catalogue of Microorganisms (GCM) 10K type strain sequencing project: providing services to taxonomists for standard genome sequencing and annotation.</title>
        <authorList>
            <consortium name="The Broad Institute Genomics Platform"/>
            <consortium name="The Broad Institute Genome Sequencing Center for Infectious Disease"/>
            <person name="Wu L."/>
            <person name="Ma J."/>
        </authorList>
    </citation>
    <scope>NUCLEOTIDE SEQUENCE [LARGE SCALE GENOMIC DNA]</scope>
    <source>
        <strain evidence="2">JCM 17858</strain>
    </source>
</reference>
<dbReference type="RefSeq" id="WP_345063102.1">
    <property type="nucleotide sequence ID" value="NZ_BAABGR010000002.1"/>
</dbReference>
<evidence type="ECO:0000313" key="1">
    <source>
        <dbReference type="EMBL" id="GAA4509990.1"/>
    </source>
</evidence>
<name>A0ABP8QST9_9SPHI</name>
<evidence type="ECO:0000313" key="2">
    <source>
        <dbReference type="Proteomes" id="UP001500394"/>
    </source>
</evidence>
<dbReference type="SUPFAM" id="SSF82784">
    <property type="entry name" value="OsmC-like"/>
    <property type="match status" value="1"/>
</dbReference>
<dbReference type="EMBL" id="BAABGR010000002">
    <property type="protein sequence ID" value="GAA4509990.1"/>
    <property type="molecule type" value="Genomic_DNA"/>
</dbReference>
<accession>A0ABP8QST9</accession>
<dbReference type="InterPro" id="IPR003718">
    <property type="entry name" value="OsmC/Ohr_fam"/>
</dbReference>
<dbReference type="Pfam" id="PF02566">
    <property type="entry name" value="OsmC"/>
    <property type="match status" value="1"/>
</dbReference>
<protein>
    <submittedName>
        <fullName evidence="1">OsmC family protein</fullName>
    </submittedName>
</protein>
<keyword evidence="2" id="KW-1185">Reference proteome</keyword>
<dbReference type="Gene3D" id="3.30.300.20">
    <property type="match status" value="1"/>
</dbReference>
<gene>
    <name evidence="1" type="ORF">GCM10023173_00790</name>
</gene>
<dbReference type="PANTHER" id="PTHR42830">
    <property type="entry name" value="OSMOTICALLY INDUCIBLE FAMILY PROTEIN"/>
    <property type="match status" value="1"/>
</dbReference>
<dbReference type="InterPro" id="IPR036102">
    <property type="entry name" value="OsmC/Ohrsf"/>
</dbReference>
<sequence length="161" mass="18101">MKHQYNVWIKWTGNQGQGTRSYQVYSRDHIISIPDKNDIYGSSDPAFRGDKSKHNPEELLVSALSTCHMLWYLHLCAQAGVVVIAYEDQALGIMEEEKHGGGRFIKVTLNPIVTVTNTSMVSEAERLHHKANELCFIANSVNFPVMHQALTLTADEKQTTS</sequence>
<comment type="caution">
    <text evidence="1">The sequence shown here is derived from an EMBL/GenBank/DDBJ whole genome shotgun (WGS) entry which is preliminary data.</text>
</comment>